<name>A0A0G0JH30_9BACT</name>
<evidence type="ECO:0008006" key="5">
    <source>
        <dbReference type="Google" id="ProtNLM"/>
    </source>
</evidence>
<dbReference type="Pfam" id="PF10646">
    <property type="entry name" value="Germane"/>
    <property type="match status" value="1"/>
</dbReference>
<reference evidence="3 4" key="1">
    <citation type="journal article" date="2015" name="Nature">
        <title>rRNA introns, odd ribosomes, and small enigmatic genomes across a large radiation of phyla.</title>
        <authorList>
            <person name="Brown C.T."/>
            <person name="Hug L.A."/>
            <person name="Thomas B.C."/>
            <person name="Sharon I."/>
            <person name="Castelle C.J."/>
            <person name="Singh A."/>
            <person name="Wilkins M.J."/>
            <person name="Williams K.H."/>
            <person name="Banfield J.F."/>
        </authorList>
    </citation>
    <scope>NUCLEOTIDE SEQUENCE [LARGE SCALE GENOMIC DNA]</scope>
</reference>
<comment type="caution">
    <text evidence="3">The sequence shown here is derived from an EMBL/GenBank/DDBJ whole genome shotgun (WGS) entry which is preliminary data.</text>
</comment>
<evidence type="ECO:0000259" key="1">
    <source>
        <dbReference type="Pfam" id="PF10646"/>
    </source>
</evidence>
<feature type="domain" description="Bacterial spore germination immunoglobulin-like" evidence="2">
    <location>
        <begin position="46"/>
        <end position="128"/>
    </location>
</feature>
<organism evidence="3 4">
    <name type="scientific">Candidatus Daviesbacteria bacterium GW2011_GWA2_38_24</name>
    <dbReference type="NCBI Taxonomy" id="1618422"/>
    <lineage>
        <taxon>Bacteria</taxon>
        <taxon>Candidatus Daviesiibacteriota</taxon>
    </lineage>
</organism>
<evidence type="ECO:0000313" key="4">
    <source>
        <dbReference type="Proteomes" id="UP000034235"/>
    </source>
</evidence>
<accession>A0A0G0JH30</accession>
<proteinExistence type="predicted"/>
<dbReference type="Proteomes" id="UP000034235">
    <property type="component" value="Unassembled WGS sequence"/>
</dbReference>
<dbReference type="InterPro" id="IPR018911">
    <property type="entry name" value="Gmad2_Ig-like_dom"/>
</dbReference>
<gene>
    <name evidence="3" type="ORF">US86_C0002G0100</name>
</gene>
<evidence type="ECO:0000313" key="3">
    <source>
        <dbReference type="EMBL" id="KKQ66983.1"/>
    </source>
</evidence>
<dbReference type="InterPro" id="IPR019606">
    <property type="entry name" value="GerMN"/>
</dbReference>
<protein>
    <recommendedName>
        <fullName evidence="5">GerMN domain-containing protein</fullName>
    </recommendedName>
</protein>
<sequence length="279" mass="31429">MKKVLILVLLIIFISGSGWLWYKNSRQTPPISVNNTGNELDKRDLIRVEEPRPNAVVTNPLSIKGEARGNWFFEADFPVRLVDENGNELGRAIATANGDWMTENFVPFASELIFTAQAPGRGTLILEKNNPSGLKEQADELRIPVNFEETKTRSIQLFYYNSQRDPSESCSPEAVLPVTRNIPLTQTPIQDAIKLLLRGELTEEERAKGFTSEFSLTGVELKGANLENGILTLEFVDPQGKLSRGSCRVRLLWAQIEKTALQFPEVKEVRFIPEELFQP</sequence>
<dbReference type="EMBL" id="LBUP01000002">
    <property type="protein sequence ID" value="KKQ66983.1"/>
    <property type="molecule type" value="Genomic_DNA"/>
</dbReference>
<dbReference type="Pfam" id="PF10648">
    <property type="entry name" value="Gmad2"/>
    <property type="match status" value="1"/>
</dbReference>
<dbReference type="AlphaFoldDB" id="A0A0G0JH30"/>
<feature type="domain" description="GerMN" evidence="1">
    <location>
        <begin position="159"/>
        <end position="271"/>
    </location>
</feature>
<evidence type="ECO:0000259" key="2">
    <source>
        <dbReference type="Pfam" id="PF10648"/>
    </source>
</evidence>